<evidence type="ECO:0000313" key="6">
    <source>
        <dbReference type="EMBL" id="MDC8013760.1"/>
    </source>
</evidence>
<dbReference type="InterPro" id="IPR036390">
    <property type="entry name" value="WH_DNA-bd_sf"/>
</dbReference>
<feature type="domain" description="HTH lysR-type" evidence="5">
    <location>
        <begin position="3"/>
        <end position="60"/>
    </location>
</feature>
<dbReference type="AlphaFoldDB" id="A0A9X3YM48"/>
<dbReference type="InterPro" id="IPR036388">
    <property type="entry name" value="WH-like_DNA-bd_sf"/>
</dbReference>
<keyword evidence="7" id="KW-1185">Reference proteome</keyword>
<keyword evidence="4" id="KW-0804">Transcription</keyword>
<evidence type="ECO:0000259" key="5">
    <source>
        <dbReference type="PROSITE" id="PS50931"/>
    </source>
</evidence>
<dbReference type="RefSeq" id="WP_263541408.1">
    <property type="nucleotide sequence ID" value="NZ_JAOVZO020000018.1"/>
</dbReference>
<dbReference type="PANTHER" id="PTHR30537:SF5">
    <property type="entry name" value="HTH-TYPE TRANSCRIPTIONAL ACTIVATOR TTDR-RELATED"/>
    <property type="match status" value="1"/>
</dbReference>
<sequence>MSDRLNQMAAFVEVARQGSFVRAAERLGVNVSATSRGVAALEARLGVRLFQRSTRRVALTEAGRAHYARCEALLNEFDDAEAAVSQLSGAINGTLRVTIPAGLGMTHIVPFVAGFLERHPGLELDLSLANRIVDLVEEGYDLAIRVGGQRDARLVVRKLGSSRRVLVASPDYLERRGTPRTPAALASHTRLVLEVGLAPRVWRLVNGADEVAIDTPSRVRSSDAIALRRLCVDGSGIAFVPGFVVADDLAAGRLKRVLPRWASPVQEIHAIYPANRFIPAKVRAFVDYLEGILREVQ</sequence>
<evidence type="ECO:0000256" key="3">
    <source>
        <dbReference type="ARBA" id="ARBA00023125"/>
    </source>
</evidence>
<evidence type="ECO:0000256" key="1">
    <source>
        <dbReference type="ARBA" id="ARBA00009437"/>
    </source>
</evidence>
<dbReference type="PROSITE" id="PS50931">
    <property type="entry name" value="HTH_LYSR"/>
    <property type="match status" value="1"/>
</dbReference>
<evidence type="ECO:0000256" key="2">
    <source>
        <dbReference type="ARBA" id="ARBA00023015"/>
    </source>
</evidence>
<name>A0A9X3YM48_9GAMM</name>
<accession>A0A9X3YM48</accession>
<dbReference type="Gene3D" id="3.40.190.290">
    <property type="match status" value="1"/>
</dbReference>
<dbReference type="InterPro" id="IPR000847">
    <property type="entry name" value="LysR_HTH_N"/>
</dbReference>
<dbReference type="EMBL" id="JAOVZO020000018">
    <property type="protein sequence ID" value="MDC8013760.1"/>
    <property type="molecule type" value="Genomic_DNA"/>
</dbReference>
<dbReference type="Proteomes" id="UP001139971">
    <property type="component" value="Unassembled WGS sequence"/>
</dbReference>
<gene>
    <name evidence="6" type="ORF">OD750_014555</name>
</gene>
<dbReference type="Pfam" id="PF00126">
    <property type="entry name" value="HTH_1"/>
    <property type="match status" value="1"/>
</dbReference>
<dbReference type="InterPro" id="IPR058163">
    <property type="entry name" value="LysR-type_TF_proteobact-type"/>
</dbReference>
<protein>
    <submittedName>
        <fullName evidence="6">LysR family transcriptional regulator</fullName>
    </submittedName>
</protein>
<dbReference type="GO" id="GO:0003700">
    <property type="term" value="F:DNA-binding transcription factor activity"/>
    <property type="evidence" value="ECO:0007669"/>
    <property type="project" value="InterPro"/>
</dbReference>
<evidence type="ECO:0000256" key="4">
    <source>
        <dbReference type="ARBA" id="ARBA00023163"/>
    </source>
</evidence>
<keyword evidence="3" id="KW-0238">DNA-binding</keyword>
<dbReference type="InterPro" id="IPR005119">
    <property type="entry name" value="LysR_subst-bd"/>
</dbReference>
<evidence type="ECO:0000313" key="7">
    <source>
        <dbReference type="Proteomes" id="UP001139971"/>
    </source>
</evidence>
<dbReference type="CDD" id="cd08422">
    <property type="entry name" value="PBP2_CrgA_like"/>
    <property type="match status" value="1"/>
</dbReference>
<dbReference type="PANTHER" id="PTHR30537">
    <property type="entry name" value="HTH-TYPE TRANSCRIPTIONAL REGULATOR"/>
    <property type="match status" value="1"/>
</dbReference>
<proteinExistence type="inferred from homology"/>
<dbReference type="GO" id="GO:0043565">
    <property type="term" value="F:sequence-specific DNA binding"/>
    <property type="evidence" value="ECO:0007669"/>
    <property type="project" value="TreeGrafter"/>
</dbReference>
<dbReference type="SUPFAM" id="SSF53850">
    <property type="entry name" value="Periplasmic binding protein-like II"/>
    <property type="match status" value="1"/>
</dbReference>
<reference evidence="6" key="1">
    <citation type="submission" date="2023-02" db="EMBL/GenBank/DDBJ databases">
        <title>Tahibacter soli sp. nov. isolated from soil.</title>
        <authorList>
            <person name="Baek J.H."/>
            <person name="Lee J.K."/>
            <person name="Choi D.G."/>
            <person name="Jeon C.O."/>
        </authorList>
    </citation>
    <scope>NUCLEOTIDE SEQUENCE</scope>
    <source>
        <strain evidence="6">BL</strain>
    </source>
</reference>
<dbReference type="FunFam" id="1.10.10.10:FF:000001">
    <property type="entry name" value="LysR family transcriptional regulator"/>
    <property type="match status" value="1"/>
</dbReference>
<dbReference type="SUPFAM" id="SSF46785">
    <property type="entry name" value="Winged helix' DNA-binding domain"/>
    <property type="match status" value="1"/>
</dbReference>
<dbReference type="Gene3D" id="1.10.10.10">
    <property type="entry name" value="Winged helix-like DNA-binding domain superfamily/Winged helix DNA-binding domain"/>
    <property type="match status" value="1"/>
</dbReference>
<keyword evidence="2" id="KW-0805">Transcription regulation</keyword>
<dbReference type="FunFam" id="3.40.190.290:FF:000001">
    <property type="entry name" value="Transcriptional regulator, LysR family"/>
    <property type="match status" value="1"/>
</dbReference>
<dbReference type="GO" id="GO:0006351">
    <property type="term" value="P:DNA-templated transcription"/>
    <property type="evidence" value="ECO:0007669"/>
    <property type="project" value="TreeGrafter"/>
</dbReference>
<dbReference type="Pfam" id="PF03466">
    <property type="entry name" value="LysR_substrate"/>
    <property type="match status" value="1"/>
</dbReference>
<comment type="caution">
    <text evidence="6">The sequence shown here is derived from an EMBL/GenBank/DDBJ whole genome shotgun (WGS) entry which is preliminary data.</text>
</comment>
<comment type="similarity">
    <text evidence="1">Belongs to the LysR transcriptional regulatory family.</text>
</comment>
<organism evidence="6 7">
    <name type="scientific">Tahibacter soli</name>
    <dbReference type="NCBI Taxonomy" id="2983605"/>
    <lineage>
        <taxon>Bacteria</taxon>
        <taxon>Pseudomonadati</taxon>
        <taxon>Pseudomonadota</taxon>
        <taxon>Gammaproteobacteria</taxon>
        <taxon>Lysobacterales</taxon>
        <taxon>Rhodanobacteraceae</taxon>
        <taxon>Tahibacter</taxon>
    </lineage>
</organism>